<reference evidence="1 2" key="1">
    <citation type="submission" date="2015-04" db="EMBL/GenBank/DDBJ databases">
        <title>Draft genome sequence of bacteremic isolate Catabacter hongkongensis type strain HKU16T.</title>
        <authorList>
            <person name="Lau S.K."/>
            <person name="Teng J.L."/>
            <person name="Huang Y."/>
            <person name="Curreem S.O."/>
            <person name="Tsui S.K."/>
            <person name="Woo P.C."/>
        </authorList>
    </citation>
    <scope>NUCLEOTIDE SEQUENCE [LARGE SCALE GENOMIC DNA]</scope>
    <source>
        <strain evidence="1 2">HKU16</strain>
    </source>
</reference>
<dbReference type="Proteomes" id="UP000034076">
    <property type="component" value="Unassembled WGS sequence"/>
</dbReference>
<evidence type="ECO:0000313" key="2">
    <source>
        <dbReference type="Proteomes" id="UP000034076"/>
    </source>
</evidence>
<proteinExistence type="predicted"/>
<protein>
    <submittedName>
        <fullName evidence="1">Uncharacterized protein</fullName>
    </submittedName>
</protein>
<gene>
    <name evidence="1" type="ORF">CHK_1926</name>
</gene>
<dbReference type="AlphaFoldDB" id="A0A0M2NJM5"/>
<comment type="caution">
    <text evidence="1">The sequence shown here is derived from an EMBL/GenBank/DDBJ whole genome shotgun (WGS) entry which is preliminary data.</text>
</comment>
<accession>A0A0M2NJM5</accession>
<name>A0A0M2NJM5_9FIRM</name>
<keyword evidence="2" id="KW-1185">Reference proteome</keyword>
<organism evidence="1 2">
    <name type="scientific">Christensenella hongkongensis</name>
    <dbReference type="NCBI Taxonomy" id="270498"/>
    <lineage>
        <taxon>Bacteria</taxon>
        <taxon>Bacillati</taxon>
        <taxon>Bacillota</taxon>
        <taxon>Clostridia</taxon>
        <taxon>Christensenellales</taxon>
        <taxon>Christensenellaceae</taxon>
        <taxon>Christensenella</taxon>
    </lineage>
</organism>
<dbReference type="EMBL" id="LAYJ01000103">
    <property type="protein sequence ID" value="KKI50632.1"/>
    <property type="molecule type" value="Genomic_DNA"/>
</dbReference>
<sequence>MQFIFTEFAKFHLVHMIFEGLLTAAHAFRLFCIETAYTNPGF</sequence>
<evidence type="ECO:0000313" key="1">
    <source>
        <dbReference type="EMBL" id="KKI50632.1"/>
    </source>
</evidence>